<dbReference type="InterPro" id="IPR006119">
    <property type="entry name" value="Resolv_N"/>
</dbReference>
<proteinExistence type="inferred from homology"/>
<dbReference type="GO" id="GO:0015074">
    <property type="term" value="P:DNA integration"/>
    <property type="evidence" value="ECO:0007669"/>
    <property type="project" value="UniProtKB-KW"/>
</dbReference>
<name>A0A1L3GM73_9BACT</name>
<dbReference type="GO" id="GO:0003677">
    <property type="term" value="F:DNA binding"/>
    <property type="evidence" value="ECO:0007669"/>
    <property type="project" value="UniProtKB-KW"/>
</dbReference>
<dbReference type="PROSITE" id="PS00397">
    <property type="entry name" value="RECOMBINASES_1"/>
    <property type="match status" value="1"/>
</dbReference>
<evidence type="ECO:0000259" key="8">
    <source>
        <dbReference type="PROSITE" id="PS51736"/>
    </source>
</evidence>
<dbReference type="InterPro" id="IPR006118">
    <property type="entry name" value="Recombinase_CS"/>
</dbReference>
<reference evidence="9 10" key="1">
    <citation type="journal article" date="2017" name="Genome Announc.">
        <title>Complete Genome Sequences of Two Acetylene-Fermenting Pelobacter acetylenicus Strains.</title>
        <authorList>
            <person name="Sutton J.M."/>
            <person name="Baesman S.M."/>
            <person name="Fierst J.L."/>
            <person name="Poret-Peterson A.T."/>
            <person name="Oremland R.S."/>
            <person name="Dunlap D.S."/>
            <person name="Akob D.M."/>
        </authorList>
    </citation>
    <scope>NUCLEOTIDE SEQUENCE [LARGE SCALE GENOMIC DNA]</scope>
    <source>
        <strain evidence="9 10">SFB93</strain>
    </source>
</reference>
<evidence type="ECO:0000256" key="2">
    <source>
        <dbReference type="ARBA" id="ARBA00022908"/>
    </source>
</evidence>
<keyword evidence="3" id="KW-0230">DNA invertase</keyword>
<dbReference type="SUPFAM" id="SSF53041">
    <property type="entry name" value="Resolvase-like"/>
    <property type="match status" value="1"/>
</dbReference>
<dbReference type="Proteomes" id="UP000182517">
    <property type="component" value="Chromosome"/>
</dbReference>
<evidence type="ECO:0000313" key="10">
    <source>
        <dbReference type="Proteomes" id="UP000182517"/>
    </source>
</evidence>
<dbReference type="InterPro" id="IPR006120">
    <property type="entry name" value="Resolvase_HTH_dom"/>
</dbReference>
<gene>
    <name evidence="9" type="ORF">A7E78_03785</name>
</gene>
<dbReference type="Gene3D" id="1.10.10.60">
    <property type="entry name" value="Homeodomain-like"/>
    <property type="match status" value="1"/>
</dbReference>
<dbReference type="CDD" id="cd03768">
    <property type="entry name" value="SR_ResInv"/>
    <property type="match status" value="1"/>
</dbReference>
<evidence type="ECO:0000256" key="6">
    <source>
        <dbReference type="PIRSR" id="PIRSR606118-50"/>
    </source>
</evidence>
<evidence type="ECO:0000256" key="5">
    <source>
        <dbReference type="ARBA" id="ARBA00023172"/>
    </source>
</evidence>
<dbReference type="Pfam" id="PF00239">
    <property type="entry name" value="Resolvase"/>
    <property type="match status" value="1"/>
</dbReference>
<dbReference type="InterPro" id="IPR050639">
    <property type="entry name" value="SSR_resolvase"/>
</dbReference>
<dbReference type="EMBL" id="CP015519">
    <property type="protein sequence ID" value="APG27029.1"/>
    <property type="molecule type" value="Genomic_DNA"/>
</dbReference>
<evidence type="ECO:0000256" key="7">
    <source>
        <dbReference type="PROSITE-ProRule" id="PRU10137"/>
    </source>
</evidence>
<dbReference type="InterPro" id="IPR036162">
    <property type="entry name" value="Resolvase-like_N_sf"/>
</dbReference>
<protein>
    <submittedName>
        <fullName evidence="9">Integrase</fullName>
    </submittedName>
</protein>
<dbReference type="InterPro" id="IPR009057">
    <property type="entry name" value="Homeodomain-like_sf"/>
</dbReference>
<dbReference type="GO" id="GO:0000150">
    <property type="term" value="F:DNA strand exchange activity"/>
    <property type="evidence" value="ECO:0007669"/>
    <property type="project" value="UniProtKB-KW"/>
</dbReference>
<evidence type="ECO:0000256" key="3">
    <source>
        <dbReference type="ARBA" id="ARBA00023100"/>
    </source>
</evidence>
<keyword evidence="5" id="KW-0233">DNA recombination</keyword>
<dbReference type="PANTHER" id="PTHR30461:SF26">
    <property type="entry name" value="RESOLVASE HOMOLOG YNEB"/>
    <property type="match status" value="1"/>
</dbReference>
<feature type="domain" description="Resolvase/invertase-type recombinase catalytic" evidence="8">
    <location>
        <begin position="2"/>
        <end position="135"/>
    </location>
</feature>
<dbReference type="Pfam" id="PF02796">
    <property type="entry name" value="HTH_7"/>
    <property type="match status" value="1"/>
</dbReference>
<dbReference type="AlphaFoldDB" id="A0A1L3GM73"/>
<dbReference type="Gene3D" id="3.40.50.1390">
    <property type="entry name" value="Resolvase, N-terminal catalytic domain"/>
    <property type="match status" value="1"/>
</dbReference>
<sequence>MSIIGYARVSTADQSLDIQLEQLQAAGVNKVFQEKISGVKRDRPQLAAMLNYMREGDTLIITKLDRIARSTKHLLEIVDLLEERGVSFKVLNINLDTSTPTGKLMLTMLGAIATFEREMLLERQAEGIRKAKQEGKYQGRKPTARAKAPQVIELARSGMTKQKIAEQLDIGIASVYRILKNKN</sequence>
<dbReference type="PROSITE" id="PS00398">
    <property type="entry name" value="RECOMBINASES_2"/>
    <property type="match status" value="1"/>
</dbReference>
<feature type="active site" description="O-(5'-phospho-DNA)-serine intermediate" evidence="6 7">
    <location>
        <position position="10"/>
    </location>
</feature>
<organism evidence="9 10">
    <name type="scientific">Syntrophotalea acetylenivorans</name>
    <dbReference type="NCBI Taxonomy" id="1842532"/>
    <lineage>
        <taxon>Bacteria</taxon>
        <taxon>Pseudomonadati</taxon>
        <taxon>Thermodesulfobacteriota</taxon>
        <taxon>Desulfuromonadia</taxon>
        <taxon>Desulfuromonadales</taxon>
        <taxon>Syntrophotaleaceae</taxon>
        <taxon>Syntrophotalea</taxon>
    </lineage>
</organism>
<evidence type="ECO:0000313" key="9">
    <source>
        <dbReference type="EMBL" id="APG27029.1"/>
    </source>
</evidence>
<dbReference type="SMART" id="SM00857">
    <property type="entry name" value="Resolvase"/>
    <property type="match status" value="1"/>
</dbReference>
<keyword evidence="4" id="KW-0238">DNA-binding</keyword>
<dbReference type="PROSITE" id="PS51736">
    <property type="entry name" value="RECOMBINASES_3"/>
    <property type="match status" value="1"/>
</dbReference>
<dbReference type="RefSeq" id="WP_072282990.1">
    <property type="nucleotide sequence ID" value="NZ_CP015519.1"/>
</dbReference>
<evidence type="ECO:0000256" key="4">
    <source>
        <dbReference type="ARBA" id="ARBA00023125"/>
    </source>
</evidence>
<evidence type="ECO:0000256" key="1">
    <source>
        <dbReference type="ARBA" id="ARBA00009913"/>
    </source>
</evidence>
<keyword evidence="10" id="KW-1185">Reference proteome</keyword>
<accession>A0A1L3GM73</accession>
<dbReference type="KEGG" id="pef:A7E78_03785"/>
<dbReference type="FunFam" id="3.40.50.1390:FF:000001">
    <property type="entry name" value="DNA recombinase"/>
    <property type="match status" value="1"/>
</dbReference>
<dbReference type="OrthoDB" id="9797501at2"/>
<dbReference type="SUPFAM" id="SSF46689">
    <property type="entry name" value="Homeodomain-like"/>
    <property type="match status" value="1"/>
</dbReference>
<dbReference type="PANTHER" id="PTHR30461">
    <property type="entry name" value="DNA-INVERTASE FROM LAMBDOID PROPHAGE"/>
    <property type="match status" value="1"/>
</dbReference>
<comment type="similarity">
    <text evidence="1">Belongs to the site-specific recombinase resolvase family.</text>
</comment>
<keyword evidence="2" id="KW-0229">DNA integration</keyword>